<dbReference type="Gene3D" id="2.40.50.140">
    <property type="entry name" value="Nucleic acid-binding proteins"/>
    <property type="match status" value="1"/>
</dbReference>
<dbReference type="InterPro" id="IPR029146">
    <property type="entry name" value="Ten1_animal_plant"/>
</dbReference>
<dbReference type="Pfam" id="PF15490">
    <property type="entry name" value="Ten1_2"/>
    <property type="match status" value="1"/>
</dbReference>
<dbReference type="Proteomes" id="UP001311799">
    <property type="component" value="Unassembled WGS sequence"/>
</dbReference>
<comment type="caution">
    <text evidence="1">The sequence shown here is derived from an EMBL/GenBank/DDBJ whole genome shotgun (WGS) entry which is preliminary data.</text>
</comment>
<evidence type="ECO:0000313" key="2">
    <source>
        <dbReference type="Proteomes" id="UP001311799"/>
    </source>
</evidence>
<sequence>MSVFTNETEREEYIIDNSRDSLNSEESSRIVLMNEIEDEQLLNKKVRVAGIVKEVNIVSEEMIIHYELKNVRVSLGGSRLLGTLERGKIVEIIGKLTKRCEENEDENAGKNHSDKLIIDAEIIRIIDNMNLHLYQLSILLRRKVINDSKIYN</sequence>
<dbReference type="GO" id="GO:1990879">
    <property type="term" value="C:CST complex"/>
    <property type="evidence" value="ECO:0007669"/>
    <property type="project" value="InterPro"/>
</dbReference>
<keyword evidence="2" id="KW-1185">Reference proteome</keyword>
<dbReference type="EMBL" id="JAWDEY010000032">
    <property type="protein sequence ID" value="KAK6588519.1"/>
    <property type="molecule type" value="Genomic_DNA"/>
</dbReference>
<accession>A0AAV9XW67</accession>
<proteinExistence type="predicted"/>
<name>A0AAV9XW67_9CRYT</name>
<protein>
    <recommendedName>
        <fullName evidence="3">Replication factor A protein 3</fullName>
    </recommendedName>
</protein>
<evidence type="ECO:0008006" key="3">
    <source>
        <dbReference type="Google" id="ProtNLM"/>
    </source>
</evidence>
<reference evidence="1 2" key="1">
    <citation type="submission" date="2023-10" db="EMBL/GenBank/DDBJ databases">
        <title>Comparative genomics analysis reveals potential genetic determinants of host preference in Cryptosporidium xiaoi.</title>
        <authorList>
            <person name="Xiao L."/>
            <person name="Li J."/>
        </authorList>
    </citation>
    <scope>NUCLEOTIDE SEQUENCE [LARGE SCALE GENOMIC DNA]</scope>
    <source>
        <strain evidence="1 2">52996</strain>
    </source>
</reference>
<dbReference type="AlphaFoldDB" id="A0AAV9XW67"/>
<dbReference type="InterPro" id="IPR012340">
    <property type="entry name" value="NA-bd_OB-fold"/>
</dbReference>
<dbReference type="GO" id="GO:0003697">
    <property type="term" value="F:single-stranded DNA binding"/>
    <property type="evidence" value="ECO:0007669"/>
    <property type="project" value="InterPro"/>
</dbReference>
<organism evidence="1 2">
    <name type="scientific">Cryptosporidium xiaoi</name>
    <dbReference type="NCBI Taxonomy" id="659607"/>
    <lineage>
        <taxon>Eukaryota</taxon>
        <taxon>Sar</taxon>
        <taxon>Alveolata</taxon>
        <taxon>Apicomplexa</taxon>
        <taxon>Conoidasida</taxon>
        <taxon>Coccidia</taxon>
        <taxon>Eucoccidiorida</taxon>
        <taxon>Eimeriorina</taxon>
        <taxon>Cryptosporidiidae</taxon>
        <taxon>Cryptosporidium</taxon>
    </lineage>
</organism>
<gene>
    <name evidence="1" type="ORF">RS030_4546</name>
</gene>
<evidence type="ECO:0000313" key="1">
    <source>
        <dbReference type="EMBL" id="KAK6588519.1"/>
    </source>
</evidence>